<keyword evidence="8" id="KW-1015">Disulfide bond</keyword>
<dbReference type="GO" id="GO:0005975">
    <property type="term" value="P:carbohydrate metabolic process"/>
    <property type="evidence" value="ECO:0007669"/>
    <property type="project" value="InterPro"/>
</dbReference>
<evidence type="ECO:0000256" key="1">
    <source>
        <dbReference type="ARBA" id="ARBA00001941"/>
    </source>
</evidence>
<feature type="signal peptide" evidence="10">
    <location>
        <begin position="1"/>
        <end position="19"/>
    </location>
</feature>
<reference evidence="13" key="1">
    <citation type="journal article" date="2020" name="Stud. Mycol.">
        <title>101 Dothideomycetes genomes: a test case for predicting lifestyles and emergence of pathogens.</title>
        <authorList>
            <person name="Haridas S."/>
            <person name="Albert R."/>
            <person name="Binder M."/>
            <person name="Bloem J."/>
            <person name="Labutti K."/>
            <person name="Salamov A."/>
            <person name="Andreopoulos B."/>
            <person name="Baker S."/>
            <person name="Barry K."/>
            <person name="Bills G."/>
            <person name="Bluhm B."/>
            <person name="Cannon C."/>
            <person name="Castanera R."/>
            <person name="Culley D."/>
            <person name="Daum C."/>
            <person name="Ezra D."/>
            <person name="Gonzalez J."/>
            <person name="Henrissat B."/>
            <person name="Kuo A."/>
            <person name="Liang C."/>
            <person name="Lipzen A."/>
            <person name="Lutzoni F."/>
            <person name="Magnuson J."/>
            <person name="Mondo S."/>
            <person name="Nolan M."/>
            <person name="Ohm R."/>
            <person name="Pangilinan J."/>
            <person name="Park H.-J."/>
            <person name="Ramirez L."/>
            <person name="Alfaro M."/>
            <person name="Sun H."/>
            <person name="Tritt A."/>
            <person name="Yoshinaga Y."/>
            <person name="Zwiers L.-H."/>
            <person name="Turgeon B."/>
            <person name="Goodwin S."/>
            <person name="Spatafora J."/>
            <person name="Crous P."/>
            <person name="Grigoriev I."/>
        </authorList>
    </citation>
    <scope>NUCLEOTIDE SEQUENCE</scope>
    <source>
        <strain evidence="13">CBS 122368</strain>
    </source>
</reference>
<feature type="disulfide bond" evidence="8">
    <location>
        <begin position="90"/>
        <end position="104"/>
    </location>
</feature>
<proteinExistence type="predicted"/>
<dbReference type="PROSITE" id="PS50941">
    <property type="entry name" value="CHIT_BIND_I_2"/>
    <property type="match status" value="3"/>
</dbReference>
<evidence type="ECO:0000256" key="8">
    <source>
        <dbReference type="PROSITE-ProRule" id="PRU00261"/>
    </source>
</evidence>
<protein>
    <submittedName>
        <fullName evidence="13">Carbohydrate esterase family 4 protein</fullName>
    </submittedName>
</protein>
<dbReference type="CDD" id="cd11618">
    <property type="entry name" value="ChtBD1_1"/>
    <property type="match status" value="2"/>
</dbReference>
<dbReference type="Pfam" id="PF01522">
    <property type="entry name" value="Polysacc_deac_1"/>
    <property type="match status" value="1"/>
</dbReference>
<feature type="domain" description="NodB homology" evidence="12">
    <location>
        <begin position="153"/>
        <end position="352"/>
    </location>
</feature>
<feature type="domain" description="Chitin-binding type-1" evidence="11">
    <location>
        <begin position="472"/>
        <end position="517"/>
    </location>
</feature>
<evidence type="ECO:0000256" key="7">
    <source>
        <dbReference type="ARBA" id="ARBA00023285"/>
    </source>
</evidence>
<dbReference type="PANTHER" id="PTHR46471">
    <property type="entry name" value="CHITIN DEACETYLASE"/>
    <property type="match status" value="1"/>
</dbReference>
<dbReference type="OrthoDB" id="407355at2759"/>
<evidence type="ECO:0000259" key="12">
    <source>
        <dbReference type="PROSITE" id="PS51677"/>
    </source>
</evidence>
<dbReference type="InterPro" id="IPR002509">
    <property type="entry name" value="NODB_dom"/>
</dbReference>
<feature type="disulfide bond" evidence="8">
    <location>
        <begin position="491"/>
        <end position="505"/>
    </location>
</feature>
<sequence>MHFSAALAAVAAVAPLVAAHEGPAIPRIQGLNMRDLKSRDMLSNLKARVAEASQQEAREAHEKRETLKARQGGTDGQCGGSFGSCSTGYCCSESGWCGNTADYCYSPGCQYKYGPGCPENQTPAGTNTSTVARTKLGSVAYGGAGIYSCVTPGTIALTYDDGPQKNYTNHILDIFKSYNAKATFFITGNNLAKGEIDTDADFTATIKRMYSDGHQIASHTWTHLDLSAISAVDRKNQMYKNEMALRNILGFFPTYMRPPYSSCDSPSGCESDMANLGYHVIYFDVDTDDYEQDDPKKIQNSKNWFRGNITAGGATSASSDWLSISHDIHAQTAYNLTEYMLSTLTGLGYKAVTVGECLGDASSNWYRSSSSGGGATTTKPASSTKATTTKTSSAPASTATKKVTPDATCGGTNGYTCLGGAFGNCCSVNGWCGSTSAYCGTGCQSAFGTCGTATSTKTSTAPAASGTKVSTDGTCGSTAGTTCKGSTFGNCCSQYGWCGSTTGHCGTGCQTKYGTCT</sequence>
<dbReference type="Gene3D" id="3.30.60.10">
    <property type="entry name" value="Endochitinase-like"/>
    <property type="match status" value="3"/>
</dbReference>
<feature type="domain" description="Chitin-binding type-1" evidence="11">
    <location>
        <begin position="75"/>
        <end position="119"/>
    </location>
</feature>
<evidence type="ECO:0000256" key="10">
    <source>
        <dbReference type="SAM" id="SignalP"/>
    </source>
</evidence>
<dbReference type="SUPFAM" id="SSF88713">
    <property type="entry name" value="Glycoside hydrolase/deacetylase"/>
    <property type="match status" value="1"/>
</dbReference>
<gene>
    <name evidence="13" type="ORF">BU26DRAFT_175314</name>
</gene>
<evidence type="ECO:0000256" key="2">
    <source>
        <dbReference type="ARBA" id="ARBA00022669"/>
    </source>
</evidence>
<feature type="chain" id="PRO_5025466926" evidence="10">
    <location>
        <begin position="20"/>
        <end position="517"/>
    </location>
</feature>
<dbReference type="RefSeq" id="XP_033676654.1">
    <property type="nucleotide sequence ID" value="XM_033820319.1"/>
</dbReference>
<comment type="cofactor">
    <cofactor evidence="1">
        <name>Co(2+)</name>
        <dbReference type="ChEBI" id="CHEBI:48828"/>
    </cofactor>
</comment>
<keyword evidence="14" id="KW-1185">Reference proteome</keyword>
<evidence type="ECO:0000256" key="5">
    <source>
        <dbReference type="ARBA" id="ARBA00022801"/>
    </source>
</evidence>
<dbReference type="GO" id="GO:0008061">
    <property type="term" value="F:chitin binding"/>
    <property type="evidence" value="ECO:0007669"/>
    <property type="project" value="UniProtKB-UniRule"/>
</dbReference>
<dbReference type="CDD" id="cd10951">
    <property type="entry name" value="CE4_ClCDA_like"/>
    <property type="match status" value="1"/>
</dbReference>
<dbReference type="EMBL" id="ML987211">
    <property type="protein sequence ID" value="KAF2241650.1"/>
    <property type="molecule type" value="Genomic_DNA"/>
</dbReference>
<accession>A0A6A6HW68</accession>
<dbReference type="Gene3D" id="3.20.20.370">
    <property type="entry name" value="Glycoside hydrolase/deacetylase"/>
    <property type="match status" value="1"/>
</dbReference>
<feature type="region of interest" description="Disordered" evidence="9">
    <location>
        <begin position="367"/>
        <end position="404"/>
    </location>
</feature>
<keyword evidence="5" id="KW-0378">Hydrolase</keyword>
<evidence type="ECO:0000256" key="9">
    <source>
        <dbReference type="SAM" id="MobiDB-lite"/>
    </source>
</evidence>
<feature type="domain" description="Chitin-binding type-1" evidence="11">
    <location>
        <begin position="406"/>
        <end position="452"/>
    </location>
</feature>
<evidence type="ECO:0000256" key="4">
    <source>
        <dbReference type="ARBA" id="ARBA00022729"/>
    </source>
</evidence>
<evidence type="ECO:0000256" key="6">
    <source>
        <dbReference type="ARBA" id="ARBA00023277"/>
    </source>
</evidence>
<feature type="disulfide bond" evidence="8">
    <location>
        <begin position="425"/>
        <end position="439"/>
    </location>
</feature>
<dbReference type="Pfam" id="PF00187">
    <property type="entry name" value="Chitin_bind_1"/>
    <property type="match status" value="1"/>
</dbReference>
<evidence type="ECO:0000313" key="13">
    <source>
        <dbReference type="EMBL" id="KAF2241650.1"/>
    </source>
</evidence>
<dbReference type="PROSITE" id="PS00026">
    <property type="entry name" value="CHIT_BIND_I_1"/>
    <property type="match status" value="1"/>
</dbReference>
<dbReference type="GO" id="GO:0046872">
    <property type="term" value="F:metal ion binding"/>
    <property type="evidence" value="ECO:0007669"/>
    <property type="project" value="UniProtKB-KW"/>
</dbReference>
<keyword evidence="4 10" id="KW-0732">Signal</keyword>
<feature type="compositionally biased region" description="Basic and acidic residues" evidence="9">
    <location>
        <begin position="56"/>
        <end position="68"/>
    </location>
</feature>
<name>A0A6A6HW68_9PLEO</name>
<dbReference type="PANTHER" id="PTHR46471:SF4">
    <property type="entry name" value="CHITIN DEACETYLASE"/>
    <property type="match status" value="1"/>
</dbReference>
<dbReference type="GO" id="GO:0016810">
    <property type="term" value="F:hydrolase activity, acting on carbon-nitrogen (but not peptide) bonds"/>
    <property type="evidence" value="ECO:0007669"/>
    <property type="project" value="InterPro"/>
</dbReference>
<organism evidence="13 14">
    <name type="scientific">Trematosphaeria pertusa</name>
    <dbReference type="NCBI Taxonomy" id="390896"/>
    <lineage>
        <taxon>Eukaryota</taxon>
        <taxon>Fungi</taxon>
        <taxon>Dikarya</taxon>
        <taxon>Ascomycota</taxon>
        <taxon>Pezizomycotina</taxon>
        <taxon>Dothideomycetes</taxon>
        <taxon>Pleosporomycetidae</taxon>
        <taxon>Pleosporales</taxon>
        <taxon>Massarineae</taxon>
        <taxon>Trematosphaeriaceae</taxon>
        <taxon>Trematosphaeria</taxon>
    </lineage>
</organism>
<keyword evidence="7" id="KW-0170">Cobalt</keyword>
<comment type="caution">
    <text evidence="8">Lacks conserved residue(s) required for the propagation of feature annotation.</text>
</comment>
<evidence type="ECO:0000259" key="11">
    <source>
        <dbReference type="PROSITE" id="PS50941"/>
    </source>
</evidence>
<dbReference type="InterPro" id="IPR036861">
    <property type="entry name" value="Endochitinase-like_sf"/>
</dbReference>
<evidence type="ECO:0000313" key="14">
    <source>
        <dbReference type="Proteomes" id="UP000800094"/>
    </source>
</evidence>
<evidence type="ECO:0000256" key="3">
    <source>
        <dbReference type="ARBA" id="ARBA00022723"/>
    </source>
</evidence>
<dbReference type="InterPro" id="IPR011330">
    <property type="entry name" value="Glyco_hydro/deAcase_b/a-brl"/>
</dbReference>
<dbReference type="PROSITE" id="PS51677">
    <property type="entry name" value="NODB"/>
    <property type="match status" value="1"/>
</dbReference>
<dbReference type="CDD" id="cd00035">
    <property type="entry name" value="ChtBD1"/>
    <property type="match status" value="1"/>
</dbReference>
<feature type="compositionally biased region" description="Low complexity" evidence="9">
    <location>
        <begin position="376"/>
        <end position="402"/>
    </location>
</feature>
<feature type="region of interest" description="Disordered" evidence="9">
    <location>
        <begin position="48"/>
        <end position="75"/>
    </location>
</feature>
<keyword evidence="2 8" id="KW-0147">Chitin-binding</keyword>
<feature type="disulfide bond" evidence="8">
    <location>
        <begin position="85"/>
        <end position="97"/>
    </location>
</feature>
<dbReference type="SMART" id="SM00270">
    <property type="entry name" value="ChtBD1"/>
    <property type="match status" value="3"/>
</dbReference>
<dbReference type="AlphaFoldDB" id="A0A6A6HW68"/>
<dbReference type="SUPFAM" id="SSF57016">
    <property type="entry name" value="Plant lectins/antimicrobial peptides"/>
    <property type="match status" value="3"/>
</dbReference>
<dbReference type="Proteomes" id="UP000800094">
    <property type="component" value="Unassembled WGS sequence"/>
</dbReference>
<dbReference type="GeneID" id="54573649"/>
<keyword evidence="3" id="KW-0479">Metal-binding</keyword>
<dbReference type="InterPro" id="IPR001002">
    <property type="entry name" value="Chitin-bd_1"/>
</dbReference>
<dbReference type="InterPro" id="IPR018371">
    <property type="entry name" value="Chitin-binding_1_CS"/>
</dbReference>
<keyword evidence="6" id="KW-0119">Carbohydrate metabolism</keyword>